<evidence type="ECO:0000259" key="2">
    <source>
        <dbReference type="Pfam" id="PF01266"/>
    </source>
</evidence>
<dbReference type="Pfam" id="PF01266">
    <property type="entry name" value="DAO"/>
    <property type="match status" value="1"/>
</dbReference>
<dbReference type="SUPFAM" id="SSF51905">
    <property type="entry name" value="FAD/NAD(P)-binding domain"/>
    <property type="match status" value="1"/>
</dbReference>
<keyword evidence="4" id="KW-1185">Reference proteome</keyword>
<dbReference type="Proteomes" id="UP000190797">
    <property type="component" value="Chromosome"/>
</dbReference>
<dbReference type="GO" id="GO:0016491">
    <property type="term" value="F:oxidoreductase activity"/>
    <property type="evidence" value="ECO:0007669"/>
    <property type="project" value="UniProtKB-KW"/>
</dbReference>
<evidence type="ECO:0000313" key="4">
    <source>
        <dbReference type="Proteomes" id="UP000190797"/>
    </source>
</evidence>
<dbReference type="STRING" id="1909395.BKM31_14055"/>
<dbReference type="RefSeq" id="WP_080038593.1">
    <property type="nucleotide sequence ID" value="NZ_CP017717.1"/>
</dbReference>
<evidence type="ECO:0000313" key="3">
    <source>
        <dbReference type="EMBL" id="AQZ62434.1"/>
    </source>
</evidence>
<evidence type="ECO:0000256" key="1">
    <source>
        <dbReference type="ARBA" id="ARBA00023002"/>
    </source>
</evidence>
<keyword evidence="1" id="KW-0560">Oxidoreductase</keyword>
<gene>
    <name evidence="3" type="ORF">BKM31_14055</name>
</gene>
<dbReference type="EMBL" id="CP017717">
    <property type="protein sequence ID" value="AQZ62434.1"/>
    <property type="molecule type" value="Genomic_DNA"/>
</dbReference>
<dbReference type="InterPro" id="IPR006076">
    <property type="entry name" value="FAD-dep_OxRdtase"/>
</dbReference>
<accession>A0A1U9ZWV6</accession>
<name>A0A1U9ZWV6_9ACTN</name>
<proteinExistence type="predicted"/>
<dbReference type="PANTHER" id="PTHR13847:SF289">
    <property type="entry name" value="GLYCINE OXIDASE"/>
    <property type="match status" value="1"/>
</dbReference>
<dbReference type="KEGG" id="noa:BKM31_14055"/>
<dbReference type="PANTHER" id="PTHR13847">
    <property type="entry name" value="SARCOSINE DEHYDROGENASE-RELATED"/>
    <property type="match status" value="1"/>
</dbReference>
<dbReference type="Gene3D" id="3.50.50.60">
    <property type="entry name" value="FAD/NAD(P)-binding domain"/>
    <property type="match status" value="1"/>
</dbReference>
<dbReference type="Gene3D" id="3.30.9.10">
    <property type="entry name" value="D-Amino Acid Oxidase, subunit A, domain 2"/>
    <property type="match status" value="1"/>
</dbReference>
<dbReference type="AlphaFoldDB" id="A0A1U9ZWV6"/>
<protein>
    <submittedName>
        <fullName evidence="3">D-amino-acid oxidase</fullName>
    </submittedName>
</protein>
<reference evidence="4" key="1">
    <citation type="journal article" date="2017" name="Med. Chem. Commun.">
        <title>Nonomuraea sp. ATCC 55076 harbours the largest actinomycete chromosome to date and the kistamicin biosynthetic gene cluster.</title>
        <authorList>
            <person name="Nazari B."/>
            <person name="Forneris C.C."/>
            <person name="Gibson M.I."/>
            <person name="Moon K."/>
            <person name="Schramma K.R."/>
            <person name="Seyedsayamdost M.R."/>
        </authorList>
    </citation>
    <scope>NUCLEOTIDE SEQUENCE [LARGE SCALE GENOMIC DNA]</scope>
    <source>
        <strain evidence="4">ATCC 55076</strain>
    </source>
</reference>
<dbReference type="OrthoDB" id="4775411at2"/>
<organism evidence="3 4">
    <name type="scientific">[Actinomadura] parvosata subsp. kistnae</name>
    <dbReference type="NCBI Taxonomy" id="1909395"/>
    <lineage>
        <taxon>Bacteria</taxon>
        <taxon>Bacillati</taxon>
        <taxon>Actinomycetota</taxon>
        <taxon>Actinomycetes</taxon>
        <taxon>Streptosporangiales</taxon>
        <taxon>Streptosporangiaceae</taxon>
        <taxon>Nonomuraea</taxon>
    </lineage>
</organism>
<feature type="domain" description="FAD dependent oxidoreductase" evidence="2">
    <location>
        <begin position="8"/>
        <end position="352"/>
    </location>
</feature>
<dbReference type="InterPro" id="IPR036188">
    <property type="entry name" value="FAD/NAD-bd_sf"/>
</dbReference>
<sequence length="372" mass="38724">MSSTQPRTVVVGGGIIGVSTAHHLARAGADVTLITEGELTSNASGRSLSWLNSAGVRSEEYHRLRMAGIDRYRTLAAQHPGLGWLRFDGGLTWEAPENDADLRRIHAYEVAHGYDSHLIDPGRVADYTPGIDPAAISPAGAIWNPGEGWVDLPHLAQHLVKEFVEHGGRLVTNAGAARIETAGGSVSGVRTAEGESYAADTVVLATGPAVPAMAAELGVAIPDQTPISLLVTTKPVDTPLRAVLNTPRAAVRPAPNGALAVDSDWTTASIRPSAGGGFAISEEVVAELLAAASGLLAGHPRLEPERLAMGPKPIPGDGDPVLGRIDEVGGLWAAFTHSGATLALIAGELLAYEIGTGRAHPMLAPFNARRFR</sequence>
<dbReference type="GO" id="GO:0005737">
    <property type="term" value="C:cytoplasm"/>
    <property type="evidence" value="ECO:0007669"/>
    <property type="project" value="TreeGrafter"/>
</dbReference>